<reference evidence="2 3" key="1">
    <citation type="journal article" date="2021" name="Elife">
        <title>Chloroplast acquisition without the gene transfer in kleptoplastic sea slugs, Plakobranchus ocellatus.</title>
        <authorList>
            <person name="Maeda T."/>
            <person name="Takahashi S."/>
            <person name="Yoshida T."/>
            <person name="Shimamura S."/>
            <person name="Takaki Y."/>
            <person name="Nagai Y."/>
            <person name="Toyoda A."/>
            <person name="Suzuki Y."/>
            <person name="Arimoto A."/>
            <person name="Ishii H."/>
            <person name="Satoh N."/>
            <person name="Nishiyama T."/>
            <person name="Hasebe M."/>
            <person name="Maruyama T."/>
            <person name="Minagawa J."/>
            <person name="Obokata J."/>
            <person name="Shigenobu S."/>
        </authorList>
    </citation>
    <scope>NUCLEOTIDE SEQUENCE [LARGE SCALE GENOMIC DNA]</scope>
</reference>
<protein>
    <submittedName>
        <fullName evidence="2">Ficolin-1</fullName>
    </submittedName>
</protein>
<dbReference type="PANTHER" id="PTHR19143">
    <property type="entry name" value="FIBRINOGEN/TENASCIN/ANGIOPOEITIN"/>
    <property type="match status" value="1"/>
</dbReference>
<dbReference type="SUPFAM" id="SSF56496">
    <property type="entry name" value="Fibrinogen C-terminal domain-like"/>
    <property type="match status" value="1"/>
</dbReference>
<dbReference type="InterPro" id="IPR036056">
    <property type="entry name" value="Fibrinogen-like_C"/>
</dbReference>
<proteinExistence type="predicted"/>
<dbReference type="InterPro" id="IPR002181">
    <property type="entry name" value="Fibrinogen_a/b/g_C_dom"/>
</dbReference>
<organism evidence="2 3">
    <name type="scientific">Elysia marginata</name>
    <dbReference type="NCBI Taxonomy" id="1093978"/>
    <lineage>
        <taxon>Eukaryota</taxon>
        <taxon>Metazoa</taxon>
        <taxon>Spiralia</taxon>
        <taxon>Lophotrochozoa</taxon>
        <taxon>Mollusca</taxon>
        <taxon>Gastropoda</taxon>
        <taxon>Heterobranchia</taxon>
        <taxon>Euthyneura</taxon>
        <taxon>Panpulmonata</taxon>
        <taxon>Sacoglossa</taxon>
        <taxon>Placobranchoidea</taxon>
        <taxon>Plakobranchidae</taxon>
        <taxon>Elysia</taxon>
    </lineage>
</organism>
<accession>A0AAV4GLS3</accession>
<name>A0AAV4GLS3_9GAST</name>
<comment type="caution">
    <text evidence="2">The sequence shown here is derived from an EMBL/GenBank/DDBJ whole genome shotgun (WGS) entry which is preliminary data.</text>
</comment>
<dbReference type="SMART" id="SM00186">
    <property type="entry name" value="FBG"/>
    <property type="match status" value="1"/>
</dbReference>
<dbReference type="Gene3D" id="3.90.215.10">
    <property type="entry name" value="Gamma Fibrinogen, chain A, domain 1"/>
    <property type="match status" value="1"/>
</dbReference>
<dbReference type="CDD" id="cd00087">
    <property type="entry name" value="FReD"/>
    <property type="match status" value="1"/>
</dbReference>
<dbReference type="Pfam" id="PF00147">
    <property type="entry name" value="Fibrinogen_C"/>
    <property type="match status" value="1"/>
</dbReference>
<dbReference type="GO" id="GO:0005615">
    <property type="term" value="C:extracellular space"/>
    <property type="evidence" value="ECO:0007669"/>
    <property type="project" value="TreeGrafter"/>
</dbReference>
<dbReference type="InterPro" id="IPR014716">
    <property type="entry name" value="Fibrinogen_a/b/g_C_1"/>
</dbReference>
<gene>
    <name evidence="2" type="ORF">ElyMa_004171900</name>
</gene>
<evidence type="ECO:0000313" key="3">
    <source>
        <dbReference type="Proteomes" id="UP000762676"/>
    </source>
</evidence>
<evidence type="ECO:0000259" key="1">
    <source>
        <dbReference type="PROSITE" id="PS51406"/>
    </source>
</evidence>
<feature type="domain" description="Fibrinogen C-terminal" evidence="1">
    <location>
        <begin position="166"/>
        <end position="341"/>
    </location>
</feature>
<dbReference type="Proteomes" id="UP000762676">
    <property type="component" value="Unassembled WGS sequence"/>
</dbReference>
<evidence type="ECO:0000313" key="2">
    <source>
        <dbReference type="EMBL" id="GFR85355.1"/>
    </source>
</evidence>
<dbReference type="EMBL" id="BMAT01008457">
    <property type="protein sequence ID" value="GFR85355.1"/>
    <property type="molecule type" value="Genomic_DNA"/>
</dbReference>
<dbReference type="InterPro" id="IPR050373">
    <property type="entry name" value="Fibrinogen_C-term_domain"/>
</dbReference>
<keyword evidence="3" id="KW-1185">Reference proteome</keyword>
<sequence>MLKNSERFAEKVEDIKDKLWNLSVKLSAEDSFAIQDRVINTMKIQINEHSTKLQNASEITNDALSKTASLLLSLNSQSENFQLIIREYYQNLLGNVTRGVEDLFIGNRNFTQTLQNQFHSFKDDVNFTRSSIESRENSSTGEIRRILQIITEELITSFASQVESSLTGFFMPESCKKNRSILLHPNATPYPVKYRTEFPDLNTPILCDTISDGGGWIIIQRRSTGTVNFYRDWEDYRDGFGTLDNDFWLGNEKIHSITNSGRYELRVILVYLGKRRFANYNKFSLADEDKNYTLTLGTYRGTAGNSLTYHNGQQFSTYDRDNDKDSVNCAEFFTGAWWYKNLSQLEPQRRVAGYHEQGSFLGYLHSW</sequence>
<dbReference type="AlphaFoldDB" id="A0AAV4GLS3"/>
<dbReference type="PROSITE" id="PS51406">
    <property type="entry name" value="FIBRINOGEN_C_2"/>
    <property type="match status" value="1"/>
</dbReference>